<dbReference type="GO" id="GO:0003677">
    <property type="term" value="F:DNA binding"/>
    <property type="evidence" value="ECO:0007669"/>
    <property type="project" value="TreeGrafter"/>
</dbReference>
<dbReference type="EMBL" id="CP034035">
    <property type="protein sequence ID" value="QCR07608.1"/>
    <property type="molecule type" value="Genomic_DNA"/>
</dbReference>
<evidence type="ECO:0000256" key="6">
    <source>
        <dbReference type="ARBA" id="ARBA00047422"/>
    </source>
</evidence>
<dbReference type="AlphaFoldDB" id="A0A4P8QL67"/>
<dbReference type="PROSITE" id="PS51679">
    <property type="entry name" value="SAM_MT_C5"/>
    <property type="match status" value="1"/>
</dbReference>
<dbReference type="KEGG" id="brb:EH207_03065"/>
<dbReference type="GO" id="GO:0009307">
    <property type="term" value="P:DNA restriction-modification system"/>
    <property type="evidence" value="ECO:0007669"/>
    <property type="project" value="UniProtKB-KW"/>
</dbReference>
<evidence type="ECO:0000256" key="3">
    <source>
        <dbReference type="ARBA" id="ARBA00022679"/>
    </source>
</evidence>
<feature type="coiled-coil region" evidence="9">
    <location>
        <begin position="309"/>
        <end position="340"/>
    </location>
</feature>
<evidence type="ECO:0000256" key="2">
    <source>
        <dbReference type="ARBA" id="ARBA00022603"/>
    </source>
</evidence>
<evidence type="ECO:0000313" key="11">
    <source>
        <dbReference type="Proteomes" id="UP000299580"/>
    </source>
</evidence>
<feature type="active site" evidence="7">
    <location>
        <position position="138"/>
    </location>
</feature>
<dbReference type="NCBIfam" id="TIGR00675">
    <property type="entry name" value="dcm"/>
    <property type="match status" value="1"/>
</dbReference>
<comment type="catalytic activity">
    <reaction evidence="6">
        <text>a 2'-deoxycytidine in DNA + S-adenosyl-L-methionine = a 5-methyl-2'-deoxycytidine in DNA + S-adenosyl-L-homocysteine + H(+)</text>
        <dbReference type="Rhea" id="RHEA:13681"/>
        <dbReference type="Rhea" id="RHEA-COMP:11369"/>
        <dbReference type="Rhea" id="RHEA-COMP:11370"/>
        <dbReference type="ChEBI" id="CHEBI:15378"/>
        <dbReference type="ChEBI" id="CHEBI:57856"/>
        <dbReference type="ChEBI" id="CHEBI:59789"/>
        <dbReference type="ChEBI" id="CHEBI:85452"/>
        <dbReference type="ChEBI" id="CHEBI:85454"/>
        <dbReference type="EC" id="2.1.1.37"/>
    </reaction>
</comment>
<evidence type="ECO:0000256" key="1">
    <source>
        <dbReference type="ARBA" id="ARBA00011975"/>
    </source>
</evidence>
<dbReference type="OrthoDB" id="5288620at2"/>
<evidence type="ECO:0000256" key="5">
    <source>
        <dbReference type="ARBA" id="ARBA00022747"/>
    </source>
</evidence>
<dbReference type="Pfam" id="PF00145">
    <property type="entry name" value="DNA_methylase"/>
    <property type="match status" value="1"/>
</dbReference>
<dbReference type="InterPro" id="IPR001525">
    <property type="entry name" value="C5_MeTfrase"/>
</dbReference>
<dbReference type="GO" id="GO:0032259">
    <property type="term" value="P:methylation"/>
    <property type="evidence" value="ECO:0007669"/>
    <property type="project" value="UniProtKB-KW"/>
</dbReference>
<dbReference type="REBASE" id="312693">
    <property type="entry name" value="M.Bru6D370ORF3065P"/>
</dbReference>
<evidence type="ECO:0000256" key="7">
    <source>
        <dbReference type="PROSITE-ProRule" id="PRU01016"/>
    </source>
</evidence>
<dbReference type="GO" id="GO:0003886">
    <property type="term" value="F:DNA (cytosine-5-)-methyltransferase activity"/>
    <property type="evidence" value="ECO:0007669"/>
    <property type="project" value="UniProtKB-EC"/>
</dbReference>
<dbReference type="RefSeq" id="WP_137712677.1">
    <property type="nucleotide sequence ID" value="NZ_CP034035.1"/>
</dbReference>
<evidence type="ECO:0000256" key="4">
    <source>
        <dbReference type="ARBA" id="ARBA00022691"/>
    </source>
</evidence>
<accession>A0A4P8QL67</accession>
<keyword evidence="11" id="KW-1185">Reference proteome</keyword>
<sequence length="533" mass="60158">MSTVLLQIPIVDLFAGPGGLGEGFSSLAAFRIAISAEMEHSAHATLRLRAFYRNLKRLGNDAVAPYFSLCNGKSCIPKDATPLPEWDEKTSNAWVEACDEALMLTLGKADSNLRLDQAIREKGINSKTPWVLIGGPPCQAYSLVGRARNKGNVNYKAEEDPRHFLYKEYLRIIDKYKPQIFVMENVKGILSSKINGSKIFQSILKDLVSCGYSIFSLVTDTSFGQGDDPKNIDARDFIVRAEHYGIPQARHRVILLGIRDDLCRDKGSGWRPNVLKPAFAPISVRQVIGDLPSLRSKISKGEDSAKRWADLLTKHARELAEEARKEKNELEDVADILDIVAIATRLPRDYGMQRKKYRNPQKCFSELAQWYTGLASKHLNFFMNHETRGHMESDLRRYLFAAAFAQAKGISPKGHKDFSLEGLTPAHKNWKSGKFADRFRVQLEDQPSTTITSHIAKDGHYFIHYDPYQCRSLTVREAARLQTFPDDYFFQGNRTQQFHQVGNAVPPFLAFNIAKIVLSILEDTPKNGHEIIK</sequence>
<dbReference type="PANTHER" id="PTHR10629">
    <property type="entry name" value="CYTOSINE-SPECIFIC METHYLTRANSFERASE"/>
    <property type="match status" value="1"/>
</dbReference>
<protein>
    <recommendedName>
        <fullName evidence="1">DNA (cytosine-5-)-methyltransferase</fullName>
        <ecNumber evidence="1">2.1.1.37</ecNumber>
    </recommendedName>
</protein>
<comment type="similarity">
    <text evidence="7 8">Belongs to the class I-like SAM-binding methyltransferase superfamily. C5-methyltransferase family.</text>
</comment>
<organism evidence="10 11">
    <name type="scientific">Brenneria rubrifaciens</name>
    <dbReference type="NCBI Taxonomy" id="55213"/>
    <lineage>
        <taxon>Bacteria</taxon>
        <taxon>Pseudomonadati</taxon>
        <taxon>Pseudomonadota</taxon>
        <taxon>Gammaproteobacteria</taxon>
        <taxon>Enterobacterales</taxon>
        <taxon>Pectobacteriaceae</taxon>
        <taxon>Brenneria</taxon>
    </lineage>
</organism>
<dbReference type="GO" id="GO:0044027">
    <property type="term" value="P:negative regulation of gene expression via chromosomal CpG island methylation"/>
    <property type="evidence" value="ECO:0007669"/>
    <property type="project" value="TreeGrafter"/>
</dbReference>
<dbReference type="Gene3D" id="3.40.50.150">
    <property type="entry name" value="Vaccinia Virus protein VP39"/>
    <property type="match status" value="1"/>
</dbReference>
<dbReference type="PRINTS" id="PR00105">
    <property type="entry name" value="C5METTRFRASE"/>
</dbReference>
<dbReference type="Gene3D" id="3.90.120.10">
    <property type="entry name" value="DNA Methylase, subunit A, domain 2"/>
    <property type="match status" value="1"/>
</dbReference>
<keyword evidence="4 7" id="KW-0949">S-adenosyl-L-methionine</keyword>
<keyword evidence="5" id="KW-0680">Restriction system</keyword>
<evidence type="ECO:0000256" key="8">
    <source>
        <dbReference type="RuleBase" id="RU000416"/>
    </source>
</evidence>
<keyword evidence="2 7" id="KW-0489">Methyltransferase</keyword>
<dbReference type="Proteomes" id="UP000299580">
    <property type="component" value="Chromosome"/>
</dbReference>
<dbReference type="PANTHER" id="PTHR10629:SF52">
    <property type="entry name" value="DNA (CYTOSINE-5)-METHYLTRANSFERASE 1"/>
    <property type="match status" value="1"/>
</dbReference>
<keyword evidence="9" id="KW-0175">Coiled coil</keyword>
<proteinExistence type="inferred from homology"/>
<keyword evidence="3 7" id="KW-0808">Transferase</keyword>
<dbReference type="InterPro" id="IPR029063">
    <property type="entry name" value="SAM-dependent_MTases_sf"/>
</dbReference>
<dbReference type="InterPro" id="IPR050390">
    <property type="entry name" value="C5-Methyltransferase"/>
</dbReference>
<dbReference type="EC" id="2.1.1.37" evidence="1"/>
<name>A0A4P8QL67_9GAMM</name>
<gene>
    <name evidence="10" type="primary">dcm</name>
    <name evidence="10" type="ORF">EH207_03065</name>
</gene>
<dbReference type="SUPFAM" id="SSF53335">
    <property type="entry name" value="S-adenosyl-L-methionine-dependent methyltransferases"/>
    <property type="match status" value="1"/>
</dbReference>
<evidence type="ECO:0000313" key="10">
    <source>
        <dbReference type="EMBL" id="QCR07608.1"/>
    </source>
</evidence>
<reference evidence="10 11" key="1">
    <citation type="submission" date="2018-11" db="EMBL/GenBank/DDBJ databases">
        <title>Genome sequences of Brenneria nigrifluens and Brenneria rubrifaciens.</title>
        <authorList>
            <person name="Poret-Peterson A.T."/>
            <person name="McClean A.E."/>
            <person name="Kluepfel D.A."/>
        </authorList>
    </citation>
    <scope>NUCLEOTIDE SEQUENCE [LARGE SCALE GENOMIC DNA]</scope>
    <source>
        <strain evidence="10 11">6D370</strain>
    </source>
</reference>
<evidence type="ECO:0000256" key="9">
    <source>
        <dbReference type="SAM" id="Coils"/>
    </source>
</evidence>